<dbReference type="AlphaFoldDB" id="A0AAD7ATC5"/>
<evidence type="ECO:0000313" key="4">
    <source>
        <dbReference type="Proteomes" id="UP001218218"/>
    </source>
</evidence>
<accession>A0AAD7ATC5</accession>
<sequence>MASTGVVVSLIVPQGDPNLTEDTIRKLLVADARANDLTWAAEDLENAIKETNIHKLCSPLLISFVQGAATALSAQQFLVRPNRPPFLQIQLWRFYGNLHTQCADHPRAIMDQKLWILLLQAALKKLPLEEIAPKFFSDPAIYRILNTEPTPLQWEQIGFPMFAKPQCPAPTAALGFDMQVSGSGMDEAIVSPTTRKRKRQAGEVETGGTKRPQVPRLSTSPMQPRDGGICGTAPASALPSADTPTTGSTRVIPDLASIAALQRQYAQCRSEAVSEPQYLVASDALISALVMANEALARENDTLRAENARLRHCQSNKREFTPQAEQFEQQVVVEWDDNASPLDTILSIGAPAAHDTDCTDDNVREIVLPSGAENDVRLVLFFVQPVLPRV</sequence>
<dbReference type="Proteomes" id="UP001218218">
    <property type="component" value="Unassembled WGS sequence"/>
</dbReference>
<proteinExistence type="predicted"/>
<dbReference type="EMBL" id="JARIHO010000001">
    <property type="protein sequence ID" value="KAJ7367548.1"/>
    <property type="molecule type" value="Genomic_DNA"/>
</dbReference>
<keyword evidence="4" id="KW-1185">Reference proteome</keyword>
<evidence type="ECO:0000313" key="3">
    <source>
        <dbReference type="EMBL" id="KAJ7367548.1"/>
    </source>
</evidence>
<comment type="caution">
    <text evidence="3">The sequence shown here is derived from an EMBL/GenBank/DDBJ whole genome shotgun (WGS) entry which is preliminary data.</text>
</comment>
<evidence type="ECO:0000256" key="2">
    <source>
        <dbReference type="SAM" id="MobiDB-lite"/>
    </source>
</evidence>
<feature type="region of interest" description="Disordered" evidence="2">
    <location>
        <begin position="192"/>
        <end position="226"/>
    </location>
</feature>
<feature type="coiled-coil region" evidence="1">
    <location>
        <begin position="286"/>
        <end position="313"/>
    </location>
</feature>
<evidence type="ECO:0000256" key="1">
    <source>
        <dbReference type="SAM" id="Coils"/>
    </source>
</evidence>
<organism evidence="3 4">
    <name type="scientific">Mycena albidolilacea</name>
    <dbReference type="NCBI Taxonomy" id="1033008"/>
    <lineage>
        <taxon>Eukaryota</taxon>
        <taxon>Fungi</taxon>
        <taxon>Dikarya</taxon>
        <taxon>Basidiomycota</taxon>
        <taxon>Agaricomycotina</taxon>
        <taxon>Agaricomycetes</taxon>
        <taxon>Agaricomycetidae</taxon>
        <taxon>Agaricales</taxon>
        <taxon>Marasmiineae</taxon>
        <taxon>Mycenaceae</taxon>
        <taxon>Mycena</taxon>
    </lineage>
</organism>
<keyword evidence="1" id="KW-0175">Coiled coil</keyword>
<gene>
    <name evidence="3" type="ORF">DFH08DRAFT_1349</name>
</gene>
<reference evidence="3" key="1">
    <citation type="submission" date="2023-03" db="EMBL/GenBank/DDBJ databases">
        <title>Massive genome expansion in bonnet fungi (Mycena s.s.) driven by repeated elements and novel gene families across ecological guilds.</title>
        <authorList>
            <consortium name="Lawrence Berkeley National Laboratory"/>
            <person name="Harder C.B."/>
            <person name="Miyauchi S."/>
            <person name="Viragh M."/>
            <person name="Kuo A."/>
            <person name="Thoen E."/>
            <person name="Andreopoulos B."/>
            <person name="Lu D."/>
            <person name="Skrede I."/>
            <person name="Drula E."/>
            <person name="Henrissat B."/>
            <person name="Morin E."/>
            <person name="Kohler A."/>
            <person name="Barry K."/>
            <person name="LaButti K."/>
            <person name="Morin E."/>
            <person name="Salamov A."/>
            <person name="Lipzen A."/>
            <person name="Mereny Z."/>
            <person name="Hegedus B."/>
            <person name="Baldrian P."/>
            <person name="Stursova M."/>
            <person name="Weitz H."/>
            <person name="Taylor A."/>
            <person name="Grigoriev I.V."/>
            <person name="Nagy L.G."/>
            <person name="Martin F."/>
            <person name="Kauserud H."/>
        </authorList>
    </citation>
    <scope>NUCLEOTIDE SEQUENCE</scope>
    <source>
        <strain evidence="3">CBHHK002</strain>
    </source>
</reference>
<name>A0AAD7ATC5_9AGAR</name>
<protein>
    <submittedName>
        <fullName evidence="3">Uncharacterized protein</fullName>
    </submittedName>
</protein>